<dbReference type="InterPro" id="IPR013974">
    <property type="entry name" value="SAF"/>
</dbReference>
<evidence type="ECO:0000256" key="1">
    <source>
        <dbReference type="SAM" id="MobiDB-lite"/>
    </source>
</evidence>
<dbReference type="Gene3D" id="3.90.1210.10">
    <property type="entry name" value="Antifreeze-like/N-acetylneuraminic acid synthase C-terminal domain"/>
    <property type="match status" value="1"/>
</dbReference>
<dbReference type="Pfam" id="PF16976">
    <property type="entry name" value="RcpC"/>
    <property type="match status" value="1"/>
</dbReference>
<dbReference type="InterPro" id="IPR031571">
    <property type="entry name" value="RcpC_dom"/>
</dbReference>
<evidence type="ECO:0000313" key="5">
    <source>
        <dbReference type="Proteomes" id="UP000191240"/>
    </source>
</evidence>
<dbReference type="Proteomes" id="UP000191240">
    <property type="component" value="Unassembled WGS sequence"/>
</dbReference>
<feature type="compositionally biased region" description="Low complexity" evidence="1">
    <location>
        <begin position="284"/>
        <end position="294"/>
    </location>
</feature>
<proteinExistence type="predicted"/>
<feature type="compositionally biased region" description="Polar residues" evidence="1">
    <location>
        <begin position="218"/>
        <end position="231"/>
    </location>
</feature>
<organism evidence="4 5">
    <name type="scientific">Anaerovibrio lipolyticus DSM 3074</name>
    <dbReference type="NCBI Taxonomy" id="1120997"/>
    <lineage>
        <taxon>Bacteria</taxon>
        <taxon>Bacillati</taxon>
        <taxon>Bacillota</taxon>
        <taxon>Negativicutes</taxon>
        <taxon>Selenomonadales</taxon>
        <taxon>Selenomonadaceae</taxon>
        <taxon>Anaerovibrio</taxon>
    </lineage>
</organism>
<protein>
    <submittedName>
        <fullName evidence="4">Pilus assembly protein CpaB</fullName>
    </submittedName>
</protein>
<dbReference type="CDD" id="cd11614">
    <property type="entry name" value="SAF_CpaB_FlgA_like"/>
    <property type="match status" value="1"/>
</dbReference>
<dbReference type="Pfam" id="PF08666">
    <property type="entry name" value="SAF"/>
    <property type="match status" value="1"/>
</dbReference>
<keyword evidence="2" id="KW-1133">Transmembrane helix</keyword>
<evidence type="ECO:0000313" key="4">
    <source>
        <dbReference type="EMBL" id="SHI29835.1"/>
    </source>
</evidence>
<dbReference type="NCBIfam" id="TIGR03177">
    <property type="entry name" value="pilus_cpaB"/>
    <property type="match status" value="1"/>
</dbReference>
<feature type="region of interest" description="Disordered" evidence="1">
    <location>
        <begin position="280"/>
        <end position="330"/>
    </location>
</feature>
<dbReference type="EMBL" id="FQYW01000003">
    <property type="protein sequence ID" value="SHI29835.1"/>
    <property type="molecule type" value="Genomic_DNA"/>
</dbReference>
<evidence type="ECO:0000259" key="3">
    <source>
        <dbReference type="SMART" id="SM00858"/>
    </source>
</evidence>
<feature type="region of interest" description="Disordered" evidence="1">
    <location>
        <begin position="200"/>
        <end position="231"/>
    </location>
</feature>
<accession>A0A1M6A027</accession>
<dbReference type="SMART" id="SM00858">
    <property type="entry name" value="SAF"/>
    <property type="match status" value="1"/>
</dbReference>
<name>A0A1M6A027_9FIRM</name>
<feature type="domain" description="SAF" evidence="3">
    <location>
        <begin position="56"/>
        <end position="118"/>
    </location>
</feature>
<dbReference type="AlphaFoldDB" id="A0A1M6A027"/>
<reference evidence="4 5" key="1">
    <citation type="submission" date="2016-11" db="EMBL/GenBank/DDBJ databases">
        <authorList>
            <person name="Jaros S."/>
            <person name="Januszkiewicz K."/>
            <person name="Wedrychowicz H."/>
        </authorList>
    </citation>
    <scope>NUCLEOTIDE SEQUENCE [LARGE SCALE GENOMIC DNA]</scope>
    <source>
        <strain evidence="4 5">DSM 3074</strain>
    </source>
</reference>
<keyword evidence="2" id="KW-0472">Membrane</keyword>
<gene>
    <name evidence="4" type="ORF">SAMN02745671_00130</name>
</gene>
<dbReference type="InterPro" id="IPR017592">
    <property type="entry name" value="Pilus_assmbl_Flp-typ_CpaB"/>
</dbReference>
<keyword evidence="2" id="KW-0812">Transmembrane</keyword>
<evidence type="ECO:0000256" key="2">
    <source>
        <dbReference type="SAM" id="Phobius"/>
    </source>
</evidence>
<feature type="transmembrane region" description="Helical" evidence="2">
    <location>
        <begin position="20"/>
        <end position="40"/>
    </location>
</feature>
<sequence length="330" mass="35148">MKPEFTKQFSEMAEKISYKYWIVFAAIASLLFGILLFIYLEQKPETPVPAYNGEKATVIVAATDIAPRTLIQSNMLTTKEIPVEFVPDDAITDVKDIVGKPAKFQIMRDDIVTDRKVLMDIKMAGFTGTIPPDCRAISIGINDVTGISGFAKPGDYVDVLVVSGSGNDSRITSNIILQNILLLAINKTPMYSQRNVVVNTPANEDGDKNNNSNNNSNVQGNSQPAPSNTASSGVATATLAVSPRDAMELIAAAQSGTVYLVLRPYKPRDTFTTNTEYSKVTNKGATPQGGQPMPAGGGQPVSNGAAAPAPAQSYGSVEVIRGTKVTREGA</sequence>